<protein>
    <recommendedName>
        <fullName evidence="3">LamG-like jellyroll fold domain-containing protein</fullName>
    </recommendedName>
</protein>
<dbReference type="InterPro" id="IPR013320">
    <property type="entry name" value="ConA-like_dom_sf"/>
</dbReference>
<dbReference type="AlphaFoldDB" id="A0A3S4H374"/>
<evidence type="ECO:0000313" key="1">
    <source>
        <dbReference type="EMBL" id="VEA68431.1"/>
    </source>
</evidence>
<dbReference type="EMBL" id="LR134155">
    <property type="protein sequence ID" value="VEA68431.1"/>
    <property type="molecule type" value="Genomic_DNA"/>
</dbReference>
<proteinExistence type="predicted"/>
<organism evidence="1 2">
    <name type="scientific">Serratia rubidaea</name>
    <name type="common">Serratia marinorubra</name>
    <dbReference type="NCBI Taxonomy" id="61652"/>
    <lineage>
        <taxon>Bacteria</taxon>
        <taxon>Pseudomonadati</taxon>
        <taxon>Pseudomonadota</taxon>
        <taxon>Gammaproteobacteria</taxon>
        <taxon>Enterobacterales</taxon>
        <taxon>Yersiniaceae</taxon>
        <taxon>Serratia</taxon>
    </lineage>
</organism>
<dbReference type="Gene3D" id="2.60.120.200">
    <property type="match status" value="1"/>
</dbReference>
<gene>
    <name evidence="1" type="ORF">NCTC9419_00433</name>
</gene>
<dbReference type="SUPFAM" id="SSF49899">
    <property type="entry name" value="Concanavalin A-like lectins/glucanases"/>
    <property type="match status" value="1"/>
</dbReference>
<sequence length="235" mass="24385">MTFNFDMASAYDEDYPFAYPIMALNKESSAGTFGMDGKTDYSGKGNNLITTAVFNEQGMVCVKSGGKAVIPVKESLNMTVVIALNMAARPAAAANILSSLTPGTAPFEGFRITQQPDGTASVLVATGKAAPSNTTLSLGSATGAWTMFAVSLSETQIVGMRANGNPLVKDLTDGRAVSSNQLVFNGAPDGSQLTVGFEGIGGGLAVYDSVLSNDEMLEALNDMRDAMVDKGIPMP</sequence>
<evidence type="ECO:0000313" key="2">
    <source>
        <dbReference type="Proteomes" id="UP000271603"/>
    </source>
</evidence>
<name>A0A3S4H374_SERRU</name>
<dbReference type="Proteomes" id="UP000271603">
    <property type="component" value="Chromosome"/>
</dbReference>
<evidence type="ECO:0008006" key="3">
    <source>
        <dbReference type="Google" id="ProtNLM"/>
    </source>
</evidence>
<reference evidence="1 2" key="1">
    <citation type="submission" date="2018-12" db="EMBL/GenBank/DDBJ databases">
        <authorList>
            <consortium name="Pathogen Informatics"/>
        </authorList>
    </citation>
    <scope>NUCLEOTIDE SEQUENCE [LARGE SCALE GENOMIC DNA]</scope>
    <source>
        <strain evidence="1 2">NCTC9419</strain>
    </source>
</reference>
<accession>A0A3S4H374</accession>